<evidence type="ECO:0000313" key="2">
    <source>
        <dbReference type="EMBL" id="KAA1121504.1"/>
    </source>
</evidence>
<accession>A0A5B0R9L5</accession>
<dbReference type="Proteomes" id="UP000325313">
    <property type="component" value="Unassembled WGS sequence"/>
</dbReference>
<comment type="caution">
    <text evidence="2">The sequence shown here is derived from an EMBL/GenBank/DDBJ whole genome shotgun (WGS) entry which is preliminary data.</text>
</comment>
<dbReference type="AlphaFoldDB" id="A0A5B0R9L5"/>
<dbReference type="GO" id="GO:0003682">
    <property type="term" value="F:chromatin binding"/>
    <property type="evidence" value="ECO:0007669"/>
    <property type="project" value="TreeGrafter"/>
</dbReference>
<proteinExistence type="predicted"/>
<dbReference type="GO" id="GO:0005669">
    <property type="term" value="C:transcription factor TFIID complex"/>
    <property type="evidence" value="ECO:0007669"/>
    <property type="project" value="InterPro"/>
</dbReference>
<dbReference type="PANTHER" id="PTHR15137">
    <property type="entry name" value="TRANSCRIPTION INITIATION FACTOR TFIID"/>
    <property type="match status" value="1"/>
</dbReference>
<dbReference type="EMBL" id="VDEP01000238">
    <property type="protein sequence ID" value="KAA1121504.1"/>
    <property type="molecule type" value="Genomic_DNA"/>
</dbReference>
<dbReference type="InterPro" id="IPR037813">
    <property type="entry name" value="TAF2"/>
</dbReference>
<evidence type="ECO:0000313" key="3">
    <source>
        <dbReference type="Proteomes" id="UP000325313"/>
    </source>
</evidence>
<name>A0A5B0R9L5_PUCGR</name>
<dbReference type="GO" id="GO:0016251">
    <property type="term" value="F:RNA polymerase II general transcription initiation factor activity"/>
    <property type="evidence" value="ECO:0007669"/>
    <property type="project" value="TreeGrafter"/>
</dbReference>
<feature type="region of interest" description="Disordered" evidence="1">
    <location>
        <begin position="365"/>
        <end position="387"/>
    </location>
</feature>
<sequence length="387" mass="42000">MAAPHAPQPTTSPIHNPFLLCELGLRLTSSPKEDARVLQDPSGNFEIDSLHTSLTHALYKEICQDFFQKTMKPVETTTRSTLPTKQSGILVLHCGYVHFHISPSSGCWQGTAAVCPPESYASYCYCSLTSPTSPSSLNPTLGLGCCYPLTTSVNSKQSKQLRPKPNSTSALNPFFDNIRQLNERLSLTSSLQSLSPIDLPSSPTLPVTYLVSQTPSGPWQISRKQLFARVTLVSVMPPGSLLSCQSVSRGSVPDDQMMASDLEHNASLLASMSSTPREARNLHNDGGLNIPHRAPAWELEFIIPESSTGNHLKPFPLTVVASGELIKQIIHPTDPCKTVFYYSQAIPTSVQHIAWVVGPLTVNDQTPYQPPPPSSSSETSPMALGKI</sequence>
<protein>
    <submittedName>
        <fullName evidence="2">Uncharacterized protein</fullName>
    </submittedName>
</protein>
<organism evidence="2 3">
    <name type="scientific">Puccinia graminis f. sp. tritici</name>
    <dbReference type="NCBI Taxonomy" id="56615"/>
    <lineage>
        <taxon>Eukaryota</taxon>
        <taxon>Fungi</taxon>
        <taxon>Dikarya</taxon>
        <taxon>Basidiomycota</taxon>
        <taxon>Pucciniomycotina</taxon>
        <taxon>Pucciniomycetes</taxon>
        <taxon>Pucciniales</taxon>
        <taxon>Pucciniaceae</taxon>
        <taxon>Puccinia</taxon>
    </lineage>
</organism>
<dbReference type="PANTHER" id="PTHR15137:SF9">
    <property type="entry name" value="TRANSCRIPTION INITIATION FACTOR TFIID SUBUNIT 2"/>
    <property type="match status" value="1"/>
</dbReference>
<gene>
    <name evidence="2" type="ORF">PGTUg99_029973</name>
</gene>
<reference evidence="2 3" key="1">
    <citation type="submission" date="2019-05" db="EMBL/GenBank/DDBJ databases">
        <title>Emergence of the Ug99 lineage of the wheat stem rust pathogen through somatic hybridization.</title>
        <authorList>
            <person name="Li F."/>
            <person name="Upadhyaya N.M."/>
            <person name="Sperschneider J."/>
            <person name="Matny O."/>
            <person name="Nguyen-Phuc H."/>
            <person name="Mago R."/>
            <person name="Raley C."/>
            <person name="Miller M.E."/>
            <person name="Silverstein K.A.T."/>
            <person name="Henningsen E."/>
            <person name="Hirsch C.D."/>
            <person name="Visser B."/>
            <person name="Pretorius Z.A."/>
            <person name="Steffenson B.J."/>
            <person name="Schwessinger B."/>
            <person name="Dodds P.N."/>
            <person name="Figueroa M."/>
        </authorList>
    </citation>
    <scope>NUCLEOTIDE SEQUENCE [LARGE SCALE GENOMIC DNA]</scope>
    <source>
        <strain evidence="2 3">Ug99</strain>
    </source>
</reference>
<evidence type="ECO:0000256" key="1">
    <source>
        <dbReference type="SAM" id="MobiDB-lite"/>
    </source>
</evidence>
<dbReference type="GO" id="GO:0000976">
    <property type="term" value="F:transcription cis-regulatory region binding"/>
    <property type="evidence" value="ECO:0007669"/>
    <property type="project" value="TreeGrafter"/>
</dbReference>
<dbReference type="GO" id="GO:0006367">
    <property type="term" value="P:transcription initiation at RNA polymerase II promoter"/>
    <property type="evidence" value="ECO:0007669"/>
    <property type="project" value="TreeGrafter"/>
</dbReference>